<keyword evidence="2 5" id="KW-0812">Transmembrane</keyword>
<evidence type="ECO:0000256" key="2">
    <source>
        <dbReference type="ARBA" id="ARBA00022692"/>
    </source>
</evidence>
<dbReference type="PANTHER" id="PTHR43184">
    <property type="entry name" value="MAJOR FACILITATOR SUPERFAMILY TRANSPORTER 16, ISOFORM B"/>
    <property type="match status" value="1"/>
</dbReference>
<evidence type="ECO:0000313" key="7">
    <source>
        <dbReference type="EMBL" id="MBB4681904.1"/>
    </source>
</evidence>
<feature type="domain" description="Major facilitator superfamily (MFS) profile" evidence="6">
    <location>
        <begin position="13"/>
        <end position="405"/>
    </location>
</feature>
<dbReference type="Gene3D" id="1.20.1250.20">
    <property type="entry name" value="MFS general substrate transporter like domains"/>
    <property type="match status" value="2"/>
</dbReference>
<dbReference type="AlphaFoldDB" id="A0A7W7CM17"/>
<dbReference type="CDD" id="cd06174">
    <property type="entry name" value="MFS"/>
    <property type="match status" value="1"/>
</dbReference>
<feature type="transmembrane region" description="Helical" evidence="5">
    <location>
        <begin position="255"/>
        <end position="277"/>
    </location>
</feature>
<keyword evidence="8" id="KW-1185">Reference proteome</keyword>
<evidence type="ECO:0000259" key="6">
    <source>
        <dbReference type="PROSITE" id="PS50850"/>
    </source>
</evidence>
<dbReference type="InterPro" id="IPR020846">
    <property type="entry name" value="MFS_dom"/>
</dbReference>
<feature type="transmembrane region" description="Helical" evidence="5">
    <location>
        <begin position="289"/>
        <end position="308"/>
    </location>
</feature>
<dbReference type="PROSITE" id="PS50850">
    <property type="entry name" value="MFS"/>
    <property type="match status" value="1"/>
</dbReference>
<feature type="transmembrane region" description="Helical" evidence="5">
    <location>
        <begin position="385"/>
        <end position="401"/>
    </location>
</feature>
<feature type="transmembrane region" description="Helical" evidence="5">
    <location>
        <begin position="42"/>
        <end position="63"/>
    </location>
</feature>
<feature type="transmembrane region" description="Helical" evidence="5">
    <location>
        <begin position="134"/>
        <end position="151"/>
    </location>
</feature>
<keyword evidence="4 5" id="KW-0472">Membrane</keyword>
<keyword evidence="3 5" id="KW-1133">Transmembrane helix</keyword>
<feature type="transmembrane region" description="Helical" evidence="5">
    <location>
        <begin position="222"/>
        <end position="243"/>
    </location>
</feature>
<dbReference type="InterPro" id="IPR011701">
    <property type="entry name" value="MFS"/>
</dbReference>
<evidence type="ECO:0000256" key="1">
    <source>
        <dbReference type="ARBA" id="ARBA00004651"/>
    </source>
</evidence>
<comment type="subcellular location">
    <subcellularLocation>
        <location evidence="1">Cell membrane</location>
        <topology evidence="1">Multi-pass membrane protein</topology>
    </subcellularLocation>
</comment>
<feature type="transmembrane region" description="Helical" evidence="5">
    <location>
        <begin position="350"/>
        <end position="373"/>
    </location>
</feature>
<dbReference type="GO" id="GO:0022857">
    <property type="term" value="F:transmembrane transporter activity"/>
    <property type="evidence" value="ECO:0007669"/>
    <property type="project" value="InterPro"/>
</dbReference>
<dbReference type="PANTHER" id="PTHR43184:SF12">
    <property type="entry name" value="SUGAR PHOSPHATE EXCHANGER 3"/>
    <property type="match status" value="1"/>
</dbReference>
<feature type="transmembrane region" description="Helical" evidence="5">
    <location>
        <begin position="102"/>
        <end position="122"/>
    </location>
</feature>
<name>A0A7W7CM17_9PSEU</name>
<reference evidence="7 8" key="1">
    <citation type="submission" date="2020-08" db="EMBL/GenBank/DDBJ databases">
        <title>Sequencing the genomes of 1000 actinobacteria strains.</title>
        <authorList>
            <person name="Klenk H.-P."/>
        </authorList>
    </citation>
    <scope>NUCLEOTIDE SEQUENCE [LARGE SCALE GENOMIC DNA]</scope>
    <source>
        <strain evidence="7 8">DSM 44230</strain>
    </source>
</reference>
<dbReference type="GO" id="GO:0005886">
    <property type="term" value="C:plasma membrane"/>
    <property type="evidence" value="ECO:0007669"/>
    <property type="project" value="UniProtKB-SubCell"/>
</dbReference>
<gene>
    <name evidence="7" type="ORF">HNR67_008022</name>
</gene>
<dbReference type="InterPro" id="IPR036259">
    <property type="entry name" value="MFS_trans_sf"/>
</dbReference>
<comment type="caution">
    <text evidence="7">The sequence shown here is derived from an EMBL/GenBank/DDBJ whole genome shotgun (WGS) entry which is preliminary data.</text>
</comment>
<evidence type="ECO:0000313" key="8">
    <source>
        <dbReference type="Proteomes" id="UP000533598"/>
    </source>
</evidence>
<organism evidence="7 8">
    <name type="scientific">Crossiella cryophila</name>
    <dbReference type="NCBI Taxonomy" id="43355"/>
    <lineage>
        <taxon>Bacteria</taxon>
        <taxon>Bacillati</taxon>
        <taxon>Actinomycetota</taxon>
        <taxon>Actinomycetes</taxon>
        <taxon>Pseudonocardiales</taxon>
        <taxon>Pseudonocardiaceae</taxon>
        <taxon>Crossiella</taxon>
    </lineage>
</organism>
<dbReference type="EMBL" id="JACHMH010000001">
    <property type="protein sequence ID" value="MBB4681904.1"/>
    <property type="molecule type" value="Genomic_DNA"/>
</dbReference>
<dbReference type="RefSeq" id="WP_185008815.1">
    <property type="nucleotide sequence ID" value="NZ_BAAAUI010000058.1"/>
</dbReference>
<feature type="transmembrane region" description="Helical" evidence="5">
    <location>
        <begin position="163"/>
        <end position="182"/>
    </location>
</feature>
<evidence type="ECO:0000256" key="5">
    <source>
        <dbReference type="SAM" id="Phobius"/>
    </source>
</evidence>
<proteinExistence type="predicted"/>
<dbReference type="SUPFAM" id="SSF103473">
    <property type="entry name" value="MFS general substrate transporter"/>
    <property type="match status" value="1"/>
</dbReference>
<evidence type="ECO:0000256" key="4">
    <source>
        <dbReference type="ARBA" id="ARBA00023136"/>
    </source>
</evidence>
<dbReference type="Proteomes" id="UP000533598">
    <property type="component" value="Unassembled WGS sequence"/>
</dbReference>
<feature type="transmembrane region" description="Helical" evidence="5">
    <location>
        <begin position="314"/>
        <end position="338"/>
    </location>
</feature>
<feature type="transmembrane region" description="Helical" evidence="5">
    <location>
        <begin position="12"/>
        <end position="30"/>
    </location>
</feature>
<dbReference type="Pfam" id="PF07690">
    <property type="entry name" value="MFS_1"/>
    <property type="match status" value="1"/>
</dbReference>
<protein>
    <submittedName>
        <fullName evidence="7">Sugar phosphate permease</fullName>
    </submittedName>
</protein>
<feature type="transmembrane region" description="Helical" evidence="5">
    <location>
        <begin position="75"/>
        <end position="96"/>
    </location>
</feature>
<evidence type="ECO:0000256" key="3">
    <source>
        <dbReference type="ARBA" id="ARBA00022989"/>
    </source>
</evidence>
<accession>A0A7W7CM17</accession>
<sequence>MSAERARRQAWLVWSIAVIVYVAAVFHRTSLGVAGPQAAERFGVGPAALGVFTVLQIGVYAAMQIPTGLLVDRFGPRRVLTAAALLIGAGQMLFALADSYPLALSARAVLGCGDAMTWVSLLRLIAGHFPARKYAVVVSISAALGGAGNLASTMPLTMLLDNVGWTLTFLIGGGLTTAYAALAGTRLRDVPEGAPVPAADPVPLRSVGRSVAAAWRIPGTRLGFWVHFSTMFAPAVLGLLWGFPYLTEAQGLSPHVASAMLGVLVIGAIVGGPLFGALIGRRPELRMPLVVGFLAAAVLTWVVLLGWPGGQPPIALVVIALVVLSLGGPASTVAFALARDYNSLRTVGTATGLVNVGGFSATTIAALSVGLLLEVAAPLGSAVKFQVALSAILLVLLFGTWRTAVWWRRARAVVLAAAARGEEVPVQLRARRWDDLAAVPVPAAA</sequence>